<evidence type="ECO:0000256" key="3">
    <source>
        <dbReference type="SAM" id="MobiDB-lite"/>
    </source>
</evidence>
<dbReference type="Pfam" id="PF00225">
    <property type="entry name" value="Kinesin"/>
    <property type="match status" value="1"/>
</dbReference>
<sequence length="890" mass="101135">MESFFTAAKRKWTHTDDLQIVGNWYDFEKHLLRHQRWSWGKLNVATLQTFQDMYCHLQWRVRLAESACSEAADEIETLQQKLYRLIPEPEILVDRVNKIEQYVGGNDDGDNRGVQEGGGSASPPTHANASTQFKEEIERLKSQLQAASAQKDELELALEAGRSQMDELKLAAEKSEMGHDLDNTAHNDELRDLQAKVQSTQSRLDESVAKYEQLELETQSKVKTTQSKLEEFTKKYKQLELESQEKVQSTQLELEESRKKYEQLELDRQAEEAQRQNRISDLTSQLSAKERDMAATMERITELQNLVKKAEQSKLDDQAEKSQRQKQIDDLKFQLAAEEREKVANLERLAELESSIKRYEQLELGNQAGEAQQQKNIDDLKSQLTAEERAKVVNLERIAELEESVRKYEQLELGNQAGEAQRQNRIDELMSQLTVQERDKAAGLQRITELEEAIEEHKKLELENQAEEARRQKRIDDLASQLAAEERHKAASLEQIADLEEQLQSTNDKYAKAQDSVRAHFDELQDLKGNVRVMCRIRPQLNDQDDHLEKITTMVGPHSDDLQIIEMAKRRAKSEEEVDRFEMERVFEKTERNEDVFAGVGELVKSAIYGRNVCIFAYGQTGSGKTYTMNYPWDGTDAFQGRDIDYGIIPRSVMSISDFIETNKGIWSIAVTGKYIELYLEKAYDLLKEKNAQEVEVSAVKNDSGKQFYEANSTEIDLTAGGDFETKVQDMLAMGARGRRVRATKGNEQSSRSHSILTLIIVAKRIDGKSKATTRGLLNLIDLAGSERNDGEDKASQKESININSSLSSLRACLGDMADPKKTFVNFRGSLLTRLLQPSLGARCKTLMFVMVSPLKKDREESRNTLEFAITASKAKLGKAVGGAPAGRQK</sequence>
<dbReference type="Proteomes" id="UP001408356">
    <property type="component" value="Unassembled WGS sequence"/>
</dbReference>
<evidence type="ECO:0000313" key="5">
    <source>
        <dbReference type="EMBL" id="KAK9419379.1"/>
    </source>
</evidence>
<accession>A0ABR2UXV2</accession>
<organism evidence="5 6">
    <name type="scientific">Seiridium unicorne</name>
    <dbReference type="NCBI Taxonomy" id="138068"/>
    <lineage>
        <taxon>Eukaryota</taxon>
        <taxon>Fungi</taxon>
        <taxon>Dikarya</taxon>
        <taxon>Ascomycota</taxon>
        <taxon>Pezizomycotina</taxon>
        <taxon>Sordariomycetes</taxon>
        <taxon>Xylariomycetidae</taxon>
        <taxon>Amphisphaeriales</taxon>
        <taxon>Sporocadaceae</taxon>
        <taxon>Seiridium</taxon>
    </lineage>
</organism>
<evidence type="ECO:0000313" key="6">
    <source>
        <dbReference type="Proteomes" id="UP001408356"/>
    </source>
</evidence>
<proteinExistence type="inferred from homology"/>
<dbReference type="SMART" id="SM00129">
    <property type="entry name" value="KISc"/>
    <property type="match status" value="1"/>
</dbReference>
<reference evidence="5 6" key="1">
    <citation type="journal article" date="2024" name="J. Plant Pathol.">
        <title>Sequence and assembly of the genome of Seiridium unicorne, isolate CBS 538.82, causal agent of cypress canker disease.</title>
        <authorList>
            <person name="Scali E."/>
            <person name="Rocca G.D."/>
            <person name="Danti R."/>
            <person name="Garbelotto M."/>
            <person name="Barberini S."/>
            <person name="Baroncelli R."/>
            <person name="Emiliani G."/>
        </authorList>
    </citation>
    <scope>NUCLEOTIDE SEQUENCE [LARGE SCALE GENOMIC DNA]</scope>
    <source>
        <strain evidence="5 6">BM-138-508</strain>
    </source>
</reference>
<dbReference type="PRINTS" id="PR00380">
    <property type="entry name" value="KINESINHEAVY"/>
</dbReference>
<dbReference type="PANTHER" id="PTHR47972">
    <property type="entry name" value="KINESIN-LIKE PROTEIN KLP-3"/>
    <property type="match status" value="1"/>
</dbReference>
<evidence type="ECO:0000256" key="2">
    <source>
        <dbReference type="SAM" id="Coils"/>
    </source>
</evidence>
<dbReference type="EMBL" id="JARVKF010000320">
    <property type="protein sequence ID" value="KAK9419379.1"/>
    <property type="molecule type" value="Genomic_DNA"/>
</dbReference>
<feature type="binding site" evidence="1">
    <location>
        <begin position="619"/>
        <end position="626"/>
    </location>
    <ligand>
        <name>ATP</name>
        <dbReference type="ChEBI" id="CHEBI:30616"/>
    </ligand>
</feature>
<dbReference type="InterPro" id="IPR027417">
    <property type="entry name" value="P-loop_NTPase"/>
</dbReference>
<comment type="similarity">
    <text evidence="1">Belongs to the TRAFAC class myosin-kinesin ATPase superfamily. Kinesin family.</text>
</comment>
<keyword evidence="1" id="KW-0067">ATP-binding</keyword>
<comment type="caution">
    <text evidence="5">The sequence shown here is derived from an EMBL/GenBank/DDBJ whole genome shotgun (WGS) entry which is preliminary data.</text>
</comment>
<feature type="region of interest" description="Disordered" evidence="3">
    <location>
        <begin position="103"/>
        <end position="131"/>
    </location>
</feature>
<keyword evidence="1" id="KW-0547">Nucleotide-binding</keyword>
<dbReference type="SUPFAM" id="SSF52540">
    <property type="entry name" value="P-loop containing nucleoside triphosphate hydrolases"/>
    <property type="match status" value="1"/>
</dbReference>
<feature type="coiled-coil region" evidence="2">
    <location>
        <begin position="440"/>
        <end position="516"/>
    </location>
</feature>
<feature type="compositionally biased region" description="Polar residues" evidence="3">
    <location>
        <begin position="122"/>
        <end position="131"/>
    </location>
</feature>
<keyword evidence="1" id="KW-0505">Motor protein</keyword>
<feature type="domain" description="Kinesin motor" evidence="4">
    <location>
        <begin position="530"/>
        <end position="875"/>
    </location>
</feature>
<dbReference type="InterPro" id="IPR001752">
    <property type="entry name" value="Kinesin_motor_dom"/>
</dbReference>
<keyword evidence="2" id="KW-0175">Coiled coil</keyword>
<dbReference type="PROSITE" id="PS50067">
    <property type="entry name" value="KINESIN_MOTOR_2"/>
    <property type="match status" value="1"/>
</dbReference>
<evidence type="ECO:0000259" key="4">
    <source>
        <dbReference type="PROSITE" id="PS50067"/>
    </source>
</evidence>
<dbReference type="InterPro" id="IPR036961">
    <property type="entry name" value="Kinesin_motor_dom_sf"/>
</dbReference>
<dbReference type="InterPro" id="IPR027640">
    <property type="entry name" value="Kinesin-like_fam"/>
</dbReference>
<protein>
    <submittedName>
        <fullName evidence="5">Kinesin motor domain-containing protein</fullName>
    </submittedName>
</protein>
<evidence type="ECO:0000256" key="1">
    <source>
        <dbReference type="PROSITE-ProRule" id="PRU00283"/>
    </source>
</evidence>
<gene>
    <name evidence="5" type="ORF">SUNI508_07354</name>
</gene>
<dbReference type="Gene3D" id="3.40.850.10">
    <property type="entry name" value="Kinesin motor domain"/>
    <property type="match status" value="1"/>
</dbReference>
<name>A0ABR2UXV2_9PEZI</name>
<keyword evidence="6" id="KW-1185">Reference proteome</keyword>